<organism evidence="7 8">
    <name type="scientific">Erysipelothrix inopinata</name>
    <dbReference type="NCBI Taxonomy" id="225084"/>
    <lineage>
        <taxon>Bacteria</taxon>
        <taxon>Bacillati</taxon>
        <taxon>Bacillota</taxon>
        <taxon>Erysipelotrichia</taxon>
        <taxon>Erysipelotrichales</taxon>
        <taxon>Erysipelotrichaceae</taxon>
        <taxon>Erysipelothrix</taxon>
    </lineage>
</organism>
<reference evidence="7 8" key="1">
    <citation type="submission" date="2020-08" db="EMBL/GenBank/DDBJ databases">
        <title>Genome sequence of Erysipelothrix inopinata DSM 15511T.</title>
        <authorList>
            <person name="Hyun D.-W."/>
            <person name="Bae J.-W."/>
        </authorList>
    </citation>
    <scope>NUCLEOTIDE SEQUENCE [LARGE SCALE GENOMIC DNA]</scope>
    <source>
        <strain evidence="7 8">DSM 15511</strain>
    </source>
</reference>
<dbReference type="InterPro" id="IPR018357">
    <property type="entry name" value="Hexapep_transf_CS"/>
</dbReference>
<evidence type="ECO:0000256" key="4">
    <source>
        <dbReference type="ARBA" id="ARBA00023315"/>
    </source>
</evidence>
<dbReference type="InterPro" id="IPR024688">
    <property type="entry name" value="Mac_dom"/>
</dbReference>
<protein>
    <recommendedName>
        <fullName evidence="5">Acetyltransferase</fullName>
        <ecNumber evidence="5">2.3.1.-</ecNumber>
    </recommendedName>
</protein>
<evidence type="ECO:0000313" key="7">
    <source>
        <dbReference type="EMBL" id="QNN60312.1"/>
    </source>
</evidence>
<evidence type="ECO:0000313" key="8">
    <source>
        <dbReference type="Proteomes" id="UP000515928"/>
    </source>
</evidence>
<dbReference type="PANTHER" id="PTHR43017:SF1">
    <property type="entry name" value="ACETYLTRANSFERASE YJL218W-RELATED"/>
    <property type="match status" value="1"/>
</dbReference>
<dbReference type="AlphaFoldDB" id="A0A7G9RXI7"/>
<evidence type="ECO:0000259" key="6">
    <source>
        <dbReference type="SMART" id="SM01266"/>
    </source>
</evidence>
<keyword evidence="3" id="KW-0677">Repeat</keyword>
<dbReference type="SUPFAM" id="SSF51161">
    <property type="entry name" value="Trimeric LpxA-like enzymes"/>
    <property type="match status" value="1"/>
</dbReference>
<keyword evidence="2 5" id="KW-0808">Transferase</keyword>
<dbReference type="EC" id="2.3.1.-" evidence="5"/>
<keyword evidence="4 5" id="KW-0012">Acyltransferase</keyword>
<dbReference type="Gene3D" id="2.160.10.10">
    <property type="entry name" value="Hexapeptide repeat proteins"/>
    <property type="match status" value="1"/>
</dbReference>
<dbReference type="Pfam" id="PF12464">
    <property type="entry name" value="Mac"/>
    <property type="match status" value="1"/>
</dbReference>
<dbReference type="Pfam" id="PF00132">
    <property type="entry name" value="Hexapep"/>
    <property type="match status" value="1"/>
</dbReference>
<dbReference type="InterPro" id="IPR039369">
    <property type="entry name" value="LacA-like"/>
</dbReference>
<dbReference type="InterPro" id="IPR011004">
    <property type="entry name" value="Trimer_LpxA-like_sf"/>
</dbReference>
<comment type="similarity">
    <text evidence="1 5">Belongs to the transferase hexapeptide repeat family.</text>
</comment>
<dbReference type="SMART" id="SM01266">
    <property type="entry name" value="Mac"/>
    <property type="match status" value="1"/>
</dbReference>
<accession>A0A7G9RXI7</accession>
<feature type="domain" description="Maltose/galactoside acetyltransferase" evidence="6">
    <location>
        <begin position="8"/>
        <end position="62"/>
    </location>
</feature>
<dbReference type="FunFam" id="2.160.10.10:FF:000025">
    <property type="entry name" value="Hexapeptide-repeat containing-acetyltransferase"/>
    <property type="match status" value="1"/>
</dbReference>
<evidence type="ECO:0000256" key="3">
    <source>
        <dbReference type="ARBA" id="ARBA00022737"/>
    </source>
</evidence>
<keyword evidence="8" id="KW-1185">Reference proteome</keyword>
<dbReference type="KEGG" id="eio:H9L01_08025"/>
<proteinExistence type="inferred from homology"/>
<dbReference type="PROSITE" id="PS00101">
    <property type="entry name" value="HEXAPEP_TRANSFERASES"/>
    <property type="match status" value="1"/>
</dbReference>
<evidence type="ECO:0000256" key="5">
    <source>
        <dbReference type="RuleBase" id="RU367021"/>
    </source>
</evidence>
<dbReference type="PANTHER" id="PTHR43017">
    <property type="entry name" value="GALACTOSIDE O-ACETYLTRANSFERASE"/>
    <property type="match status" value="1"/>
</dbReference>
<dbReference type="EMBL" id="CP060715">
    <property type="protein sequence ID" value="QNN60312.1"/>
    <property type="molecule type" value="Genomic_DNA"/>
</dbReference>
<name>A0A7G9RXI7_9FIRM</name>
<dbReference type="Proteomes" id="UP000515928">
    <property type="component" value="Chromosome"/>
</dbReference>
<evidence type="ECO:0000256" key="1">
    <source>
        <dbReference type="ARBA" id="ARBA00007274"/>
    </source>
</evidence>
<dbReference type="GO" id="GO:0008870">
    <property type="term" value="F:galactoside O-acetyltransferase activity"/>
    <property type="evidence" value="ECO:0007669"/>
    <property type="project" value="TreeGrafter"/>
</dbReference>
<dbReference type="CDD" id="cd03357">
    <property type="entry name" value="LbH_MAT_GAT"/>
    <property type="match status" value="1"/>
</dbReference>
<evidence type="ECO:0000256" key="2">
    <source>
        <dbReference type="ARBA" id="ARBA00022679"/>
    </source>
</evidence>
<dbReference type="InterPro" id="IPR001451">
    <property type="entry name" value="Hexapep"/>
</dbReference>
<gene>
    <name evidence="7" type="ORF">H9L01_08025</name>
</gene>
<sequence>MEVFMTEKERMLSGLLYKANDEELRRDSHRCRMFNHEYNQTTVLDIPRRKEIIKEWLGSVGEHVVLVPPVYFDYGNNTYIKDDFFANADLIILDVAPVEIGSRVMMGPRVGLYTAGHPIDAAIRSEDLEFGKKIVIEDDVWLGGNVVVNPGVTIGARSVIASGSVVTKDIPSDVVAGGVPCKVIRKITENDRVEWQKEKDEYLAYQLTKGI</sequence>